<feature type="transmembrane region" description="Helical" evidence="20">
    <location>
        <begin position="308"/>
        <end position="329"/>
    </location>
</feature>
<keyword evidence="7" id="KW-0039">Anion exchange</keyword>
<dbReference type="PANTHER" id="PTHR11814">
    <property type="entry name" value="SULFATE TRANSPORTER"/>
    <property type="match status" value="1"/>
</dbReference>
<dbReference type="FunFam" id="3.30.750.24:FF:000013">
    <property type="entry name" value="Solute carrier family 26 member 11"/>
    <property type="match status" value="1"/>
</dbReference>
<feature type="transmembrane region" description="Helical" evidence="20">
    <location>
        <begin position="341"/>
        <end position="360"/>
    </location>
</feature>
<keyword evidence="10" id="KW-0406">Ion transport</keyword>
<feature type="transmembrane region" description="Helical" evidence="20">
    <location>
        <begin position="100"/>
        <end position="117"/>
    </location>
</feature>
<sequence length="610" mass="65878">MPSSVKGLGQTRSPSLHMAPDTCCCSAAALRRRLPVLAWLRDYSLQWLRLDFIAGLSVGLTVIPQALAYAEVAGLPPQYGLYSAFMGCFVYFFLGTSRDVTLGPTAIMSLLVSFYTFREPAYAVLLAFLSGCIQLAMGLLHLGFLLDFISCPVIKGFTSAASITIGFGQIKNLLGLQKIPRQFFLQVYHTFLHIGETRVGDAVLGLASMLLLLVLKCMREHMPPPHPEMPFAVKFSRGLVWTVTTARNALVVSSAALIAYAFEVTGSHPFVLTGEIAEGLPPVRIPPFSVTTDNKTISFSEMVQDMGAGLAVVPLMGLLESIAVAKSFASQNNYRIDANQELLAIGLTNVLGSLVSSYPVTGSFGRTAVNAQTGVCTPAGGLVTGVLVLLSLDYLTSLFSYIPKSALAAVIITAVAPLFDVKIFRSLWRVQRLDLLPLCVTFLLSFWEIQYGILAGSLVSLLILLYSVARPKTQVSEGQIFVLQPASGLHFPAIDALRETITNRALEASPPRSAVLECTHISSIDYTVIAGLGELLEDFQKKGVALAFVGLQVPVLRTLLAADLKGFRYFTTLEEAEKFLQQELGTEPNSIHEGAVPEHRSSLLKSPSGP</sequence>
<feature type="domain" description="STAS" evidence="21">
    <location>
        <begin position="480"/>
        <end position="583"/>
    </location>
</feature>
<evidence type="ECO:0000256" key="3">
    <source>
        <dbReference type="ARBA" id="ARBA00004554"/>
    </source>
</evidence>
<keyword evidence="8 20" id="KW-0812">Transmembrane</keyword>
<keyword evidence="9 20" id="KW-1133">Transmembrane helix</keyword>
<dbReference type="PROSITE" id="PS50801">
    <property type="entry name" value="STAS"/>
    <property type="match status" value="1"/>
</dbReference>
<comment type="subcellular location">
    <subcellularLocation>
        <location evidence="2">Apical cell membrane</location>
        <topology evidence="2">Multi-pass membrane protein</topology>
    </subcellularLocation>
    <subcellularLocation>
        <location evidence="3">Basolateral cell membrane</location>
        <topology evidence="3">Multi-pass membrane protein</topology>
    </subcellularLocation>
    <subcellularLocation>
        <location evidence="1">Lysosome membrane</location>
        <topology evidence="1">Multi-pass membrane protein</topology>
    </subcellularLocation>
</comment>
<keyword evidence="6" id="KW-1003">Cell membrane</keyword>
<dbReference type="GO" id="GO:0005765">
    <property type="term" value="C:lysosomal membrane"/>
    <property type="evidence" value="ECO:0007669"/>
    <property type="project" value="UniProtKB-SubCell"/>
</dbReference>
<evidence type="ECO:0000256" key="10">
    <source>
        <dbReference type="ARBA" id="ARBA00023065"/>
    </source>
</evidence>
<evidence type="ECO:0000256" key="5">
    <source>
        <dbReference type="ARBA" id="ARBA00022448"/>
    </source>
</evidence>
<accession>A0A6P5QFU0</accession>
<feature type="transmembrane region" description="Helical" evidence="20">
    <location>
        <begin position="407"/>
        <end position="428"/>
    </location>
</feature>
<feature type="transmembrane region" description="Helical" evidence="20">
    <location>
        <begin position="124"/>
        <end position="146"/>
    </location>
</feature>
<dbReference type="InterPro" id="IPR001902">
    <property type="entry name" value="SLC26A/SulP_fam"/>
</dbReference>
<evidence type="ECO:0000256" key="7">
    <source>
        <dbReference type="ARBA" id="ARBA00022681"/>
    </source>
</evidence>
<comment type="catalytic activity">
    <reaction evidence="14">
        <text>sulfate(in) + H(+)(in) = sulfate(out) + H(+)(out)</text>
        <dbReference type="Rhea" id="RHEA:28574"/>
        <dbReference type="ChEBI" id="CHEBI:15378"/>
        <dbReference type="ChEBI" id="CHEBI:16189"/>
    </reaction>
</comment>
<feature type="transmembrane region" description="Helical" evidence="20">
    <location>
        <begin position="79"/>
        <end position="94"/>
    </location>
</feature>
<evidence type="ECO:0000256" key="20">
    <source>
        <dbReference type="SAM" id="Phobius"/>
    </source>
</evidence>
<evidence type="ECO:0000256" key="15">
    <source>
        <dbReference type="ARBA" id="ARBA00052349"/>
    </source>
</evidence>
<evidence type="ECO:0000259" key="21">
    <source>
        <dbReference type="PROSITE" id="PS50801"/>
    </source>
</evidence>
<evidence type="ECO:0000256" key="1">
    <source>
        <dbReference type="ARBA" id="ARBA00004155"/>
    </source>
</evidence>
<dbReference type="GeneID" id="110304795"/>
<evidence type="ECO:0000256" key="17">
    <source>
        <dbReference type="ARBA" id="ARBA00073161"/>
    </source>
</evidence>
<dbReference type="PROSITE" id="PS01130">
    <property type="entry name" value="SLC26A"/>
    <property type="match status" value="1"/>
</dbReference>
<protein>
    <recommendedName>
        <fullName evidence="17">Sodium-independent sulfate anion transporter</fullName>
    </recommendedName>
    <alternativeName>
        <fullName evidence="18">Solute carrier family 26 member 11</fullName>
    </alternativeName>
</protein>
<dbReference type="CDD" id="cd07042">
    <property type="entry name" value="STAS_SulP_like_sulfate_transporter"/>
    <property type="match status" value="1"/>
</dbReference>
<feature type="transmembrane region" description="Helical" evidence="20">
    <location>
        <begin position="239"/>
        <end position="262"/>
    </location>
</feature>
<keyword evidence="5" id="KW-0813">Transport</keyword>
<comment type="function">
    <text evidence="16">Sodium-independent anion exchanger mediating bicarbonate, chloride, sulfate and oxalate transport. Exhibits sodium-independent sulfate anion transporter activity that may cooperate with SLC26A2 to mediate DIDS-sensitive sulfate uptake into high endothelial venules endothelial cells (HEVEC). In the kidney, mediates chloride-bicarbonate exchange, facilitating V-ATPase-mediated acid secretion. May function as a chloride channel, playing an important role in moderating chloride homeostasis and neuronal activity in the cerebellum.</text>
</comment>
<dbReference type="Proteomes" id="UP000515126">
    <property type="component" value="Chromosome 11"/>
</dbReference>
<reference evidence="23" key="1">
    <citation type="submission" date="2025-08" db="UniProtKB">
        <authorList>
            <consortium name="RefSeq"/>
        </authorList>
    </citation>
    <scope>IDENTIFICATION</scope>
</reference>
<evidence type="ECO:0000256" key="16">
    <source>
        <dbReference type="ARBA" id="ARBA00054369"/>
    </source>
</evidence>
<keyword evidence="12" id="KW-0458">Lysosome</keyword>
<evidence type="ECO:0000256" key="18">
    <source>
        <dbReference type="ARBA" id="ARBA00083171"/>
    </source>
</evidence>
<comment type="catalytic activity">
    <reaction evidence="15">
        <text>oxalate(in) + chloride(out) = oxalate(out) + chloride(in)</text>
        <dbReference type="Rhea" id="RHEA:72263"/>
        <dbReference type="ChEBI" id="CHEBI:17996"/>
        <dbReference type="ChEBI" id="CHEBI:30623"/>
    </reaction>
</comment>
<dbReference type="InterPro" id="IPR002645">
    <property type="entry name" value="STAS_dom"/>
</dbReference>
<dbReference type="InterPro" id="IPR036513">
    <property type="entry name" value="STAS_dom_sf"/>
</dbReference>
<dbReference type="InterPro" id="IPR011547">
    <property type="entry name" value="SLC26A/SulP_dom"/>
</dbReference>
<gene>
    <name evidence="23" type="primary">Slc26a11</name>
</gene>
<dbReference type="AlphaFoldDB" id="A0A6P5QFU0"/>
<evidence type="ECO:0000256" key="9">
    <source>
        <dbReference type="ARBA" id="ARBA00022989"/>
    </source>
</evidence>
<dbReference type="GO" id="GO:0016323">
    <property type="term" value="C:basolateral plasma membrane"/>
    <property type="evidence" value="ECO:0007669"/>
    <property type="project" value="UniProtKB-SubCell"/>
</dbReference>
<proteinExistence type="inferred from homology"/>
<feature type="transmembrane region" description="Helical" evidence="20">
    <location>
        <begin position="372"/>
        <end position="395"/>
    </location>
</feature>
<evidence type="ECO:0000313" key="23">
    <source>
        <dbReference type="RefSeq" id="XP_021032050.1"/>
    </source>
</evidence>
<evidence type="ECO:0000256" key="2">
    <source>
        <dbReference type="ARBA" id="ARBA00004424"/>
    </source>
</evidence>
<dbReference type="SUPFAM" id="SSF52091">
    <property type="entry name" value="SpoIIaa-like"/>
    <property type="match status" value="1"/>
</dbReference>
<comment type="similarity">
    <text evidence="4">Belongs to the SLC26A/SulP transporter (TC 2.A.53) family.</text>
</comment>
<evidence type="ECO:0000256" key="14">
    <source>
        <dbReference type="ARBA" id="ARBA00050316"/>
    </source>
</evidence>
<dbReference type="GO" id="GO:0008271">
    <property type="term" value="F:secondary active sulfate transmembrane transporter activity"/>
    <property type="evidence" value="ECO:0007669"/>
    <property type="project" value="InterPro"/>
</dbReference>
<name>A0A6P5QFU0_MUSCR</name>
<evidence type="ECO:0000256" key="8">
    <source>
        <dbReference type="ARBA" id="ARBA00022692"/>
    </source>
</evidence>
<dbReference type="CTD" id="284129"/>
<evidence type="ECO:0000256" key="19">
    <source>
        <dbReference type="SAM" id="MobiDB-lite"/>
    </source>
</evidence>
<dbReference type="Pfam" id="PF00916">
    <property type="entry name" value="Sulfate_transp"/>
    <property type="match status" value="1"/>
</dbReference>
<organism evidence="22 23">
    <name type="scientific">Mus caroli</name>
    <name type="common">Ryukyu mouse</name>
    <name type="synonym">Ricefield mouse</name>
    <dbReference type="NCBI Taxonomy" id="10089"/>
    <lineage>
        <taxon>Eukaryota</taxon>
        <taxon>Metazoa</taxon>
        <taxon>Chordata</taxon>
        <taxon>Craniata</taxon>
        <taxon>Vertebrata</taxon>
        <taxon>Euteleostomi</taxon>
        <taxon>Mammalia</taxon>
        <taxon>Eutheria</taxon>
        <taxon>Euarchontoglires</taxon>
        <taxon>Glires</taxon>
        <taxon>Rodentia</taxon>
        <taxon>Myomorpha</taxon>
        <taxon>Muroidea</taxon>
        <taxon>Muridae</taxon>
        <taxon>Murinae</taxon>
        <taxon>Mus</taxon>
        <taxon>Mus</taxon>
    </lineage>
</organism>
<evidence type="ECO:0000256" key="12">
    <source>
        <dbReference type="ARBA" id="ARBA00023228"/>
    </source>
</evidence>
<feature type="transmembrane region" description="Helical" evidence="20">
    <location>
        <begin position="199"/>
        <end position="218"/>
    </location>
</feature>
<dbReference type="GO" id="GO:0016324">
    <property type="term" value="C:apical plasma membrane"/>
    <property type="evidence" value="ECO:0007669"/>
    <property type="project" value="UniProtKB-SubCell"/>
</dbReference>
<dbReference type="Gene3D" id="3.30.750.24">
    <property type="entry name" value="STAS domain"/>
    <property type="match status" value="1"/>
</dbReference>
<feature type="transmembrane region" description="Helical" evidence="20">
    <location>
        <begin position="47"/>
        <end position="67"/>
    </location>
</feature>
<feature type="region of interest" description="Disordered" evidence="19">
    <location>
        <begin position="587"/>
        <end position="610"/>
    </location>
</feature>
<dbReference type="GO" id="GO:0140900">
    <property type="term" value="F:chloride:bicarbonate antiporter activity"/>
    <property type="evidence" value="ECO:0007669"/>
    <property type="project" value="UniProtKB-ARBA"/>
</dbReference>
<feature type="transmembrane region" description="Helical" evidence="20">
    <location>
        <begin position="448"/>
        <end position="469"/>
    </location>
</feature>
<keyword evidence="11 20" id="KW-0472">Membrane</keyword>
<dbReference type="Pfam" id="PF01740">
    <property type="entry name" value="STAS"/>
    <property type="match status" value="1"/>
</dbReference>
<dbReference type="KEGG" id="mcal:110304795"/>
<evidence type="ECO:0000256" key="6">
    <source>
        <dbReference type="ARBA" id="ARBA00022475"/>
    </source>
</evidence>
<evidence type="ECO:0000313" key="22">
    <source>
        <dbReference type="Proteomes" id="UP000515126"/>
    </source>
</evidence>
<dbReference type="RefSeq" id="XP_021032050.1">
    <property type="nucleotide sequence ID" value="XM_021176391.1"/>
</dbReference>
<evidence type="ECO:0000256" key="11">
    <source>
        <dbReference type="ARBA" id="ARBA00023136"/>
    </source>
</evidence>
<evidence type="ECO:0000256" key="4">
    <source>
        <dbReference type="ARBA" id="ARBA00008692"/>
    </source>
</evidence>
<dbReference type="InterPro" id="IPR018045">
    <property type="entry name" value="S04_transporter_CS"/>
</dbReference>
<comment type="catalytic activity">
    <reaction evidence="13">
        <text>hydrogencarbonate(in) + chloride(out) = hydrogencarbonate(out) + chloride(in)</text>
        <dbReference type="Rhea" id="RHEA:72363"/>
        <dbReference type="ChEBI" id="CHEBI:17544"/>
        <dbReference type="ChEBI" id="CHEBI:17996"/>
    </reaction>
</comment>
<keyword evidence="22" id="KW-1185">Reference proteome</keyword>
<evidence type="ECO:0000256" key="13">
    <source>
        <dbReference type="ARBA" id="ARBA00049347"/>
    </source>
</evidence>